<dbReference type="EMBL" id="MU864955">
    <property type="protein sequence ID" value="KAK4463827.1"/>
    <property type="molecule type" value="Genomic_DNA"/>
</dbReference>
<evidence type="ECO:0000313" key="3">
    <source>
        <dbReference type="EMBL" id="KAK4463827.1"/>
    </source>
</evidence>
<feature type="transmembrane region" description="Helical" evidence="2">
    <location>
        <begin position="15"/>
        <end position="42"/>
    </location>
</feature>
<feature type="compositionally biased region" description="Basic and acidic residues" evidence="1">
    <location>
        <begin position="263"/>
        <end position="273"/>
    </location>
</feature>
<organism evidence="3 4">
    <name type="scientific">Cladorrhinum samala</name>
    <dbReference type="NCBI Taxonomy" id="585594"/>
    <lineage>
        <taxon>Eukaryota</taxon>
        <taxon>Fungi</taxon>
        <taxon>Dikarya</taxon>
        <taxon>Ascomycota</taxon>
        <taxon>Pezizomycotina</taxon>
        <taxon>Sordariomycetes</taxon>
        <taxon>Sordariomycetidae</taxon>
        <taxon>Sordariales</taxon>
        <taxon>Podosporaceae</taxon>
        <taxon>Cladorrhinum</taxon>
    </lineage>
</organism>
<dbReference type="AlphaFoldDB" id="A0AAV9HSN9"/>
<reference evidence="3" key="2">
    <citation type="submission" date="2023-06" db="EMBL/GenBank/DDBJ databases">
        <authorList>
            <consortium name="Lawrence Berkeley National Laboratory"/>
            <person name="Mondo S.J."/>
            <person name="Hensen N."/>
            <person name="Bonometti L."/>
            <person name="Westerberg I."/>
            <person name="Brannstrom I.O."/>
            <person name="Guillou S."/>
            <person name="Cros-Aarteil S."/>
            <person name="Calhoun S."/>
            <person name="Haridas S."/>
            <person name="Kuo A."/>
            <person name="Pangilinan J."/>
            <person name="Riley R."/>
            <person name="Labutti K."/>
            <person name="Andreopoulos B."/>
            <person name="Lipzen A."/>
            <person name="Chen C."/>
            <person name="Yanf M."/>
            <person name="Daum C."/>
            <person name="Ng V."/>
            <person name="Clum A."/>
            <person name="Steindorff A."/>
            <person name="Ohm R."/>
            <person name="Martin F."/>
            <person name="Silar P."/>
            <person name="Natvig D."/>
            <person name="Lalanne C."/>
            <person name="Gautier V."/>
            <person name="Ament-Velasquez S.L."/>
            <person name="Kruys A."/>
            <person name="Hutchinson M.I."/>
            <person name="Powell A.J."/>
            <person name="Barry K."/>
            <person name="Miller A.N."/>
            <person name="Grigoriev I.V."/>
            <person name="Debuchy R."/>
            <person name="Gladieux P."/>
            <person name="Thoren M.H."/>
            <person name="Johannesson H."/>
        </authorList>
    </citation>
    <scope>NUCLEOTIDE SEQUENCE</scope>
    <source>
        <strain evidence="3">PSN324</strain>
    </source>
</reference>
<protein>
    <submittedName>
        <fullName evidence="3">Uncharacterized protein</fullName>
    </submittedName>
</protein>
<keyword evidence="2" id="KW-1133">Transmembrane helix</keyword>
<keyword evidence="2" id="KW-0812">Transmembrane</keyword>
<name>A0AAV9HSN9_9PEZI</name>
<reference evidence="3" key="1">
    <citation type="journal article" date="2023" name="Mol. Phylogenet. Evol.">
        <title>Genome-scale phylogeny and comparative genomics of the fungal order Sordariales.</title>
        <authorList>
            <person name="Hensen N."/>
            <person name="Bonometti L."/>
            <person name="Westerberg I."/>
            <person name="Brannstrom I.O."/>
            <person name="Guillou S."/>
            <person name="Cros-Aarteil S."/>
            <person name="Calhoun S."/>
            <person name="Haridas S."/>
            <person name="Kuo A."/>
            <person name="Mondo S."/>
            <person name="Pangilinan J."/>
            <person name="Riley R."/>
            <person name="LaButti K."/>
            <person name="Andreopoulos B."/>
            <person name="Lipzen A."/>
            <person name="Chen C."/>
            <person name="Yan M."/>
            <person name="Daum C."/>
            <person name="Ng V."/>
            <person name="Clum A."/>
            <person name="Steindorff A."/>
            <person name="Ohm R.A."/>
            <person name="Martin F."/>
            <person name="Silar P."/>
            <person name="Natvig D.O."/>
            <person name="Lalanne C."/>
            <person name="Gautier V."/>
            <person name="Ament-Velasquez S.L."/>
            <person name="Kruys A."/>
            <person name="Hutchinson M.I."/>
            <person name="Powell A.J."/>
            <person name="Barry K."/>
            <person name="Miller A.N."/>
            <person name="Grigoriev I.V."/>
            <person name="Debuchy R."/>
            <person name="Gladieux P."/>
            <person name="Hiltunen Thoren M."/>
            <person name="Johannesson H."/>
        </authorList>
    </citation>
    <scope>NUCLEOTIDE SEQUENCE</scope>
    <source>
        <strain evidence="3">PSN324</strain>
    </source>
</reference>
<feature type="region of interest" description="Disordered" evidence="1">
    <location>
        <begin position="226"/>
        <end position="278"/>
    </location>
</feature>
<gene>
    <name evidence="3" type="ORF">QBC42DRAFT_172766</name>
</gene>
<comment type="caution">
    <text evidence="3">The sequence shown here is derived from an EMBL/GenBank/DDBJ whole genome shotgun (WGS) entry which is preliminary data.</text>
</comment>
<accession>A0AAV9HSN9</accession>
<keyword evidence="4" id="KW-1185">Reference proteome</keyword>
<dbReference type="Proteomes" id="UP001321749">
    <property type="component" value="Unassembled WGS sequence"/>
</dbReference>
<sequence length="571" mass="63918">MAPSDSSSYHSPTDIITFIGVPLAVLGVLPILYNTAVTLNALSRIKRMLRHSRLTALTRSDVVNRVIEVELPRYAVRPMDRFTDRAEYWTLSSHRSSIPGGSWTTFNWRTNVIGLITQRVEYADQLRQPQVEIAFDELVSYLLDLGAVPDAHGWRLLRSTGLWTPVGCALMTSPDGKEKALTIAPLDGSDGHLSLAVNWAGTWTTRDSTQLPPYWVRLPPPRKVAVKAEEKEKEEEEDGTAEGSGKAASEAGADHSSSSLRKHSLDSTRKRADTNSGLPVTCQISSEGIVTALCQMAELQSTVNLDSLYIEHIRVRAHKSNGAWFASAATAYGTTSQTILWNYKIPDDILSFSRRPTVPCGVLVLLDMVDESETPEWSTQTDNRGAELDAFARRHREQVAAMQAEARLPPAQRAEAARARMMKENEQRLQDMRDKMRLEEQQREMRMLEALQSPRWDAKRVAECGLAWLKKNNEVLEDTDVKEVVGGLLHRMVLDGQFTTTMCEMLDAWKAWAENGGMRKSDFTLLQDDKASFAYASLLIAMIKDTTTAQEGTLSLDLQECLRLWRNVRLG</sequence>
<proteinExistence type="predicted"/>
<keyword evidence="2" id="KW-0472">Membrane</keyword>
<feature type="compositionally biased region" description="Low complexity" evidence="1">
    <location>
        <begin position="241"/>
        <end position="259"/>
    </location>
</feature>
<evidence type="ECO:0000256" key="2">
    <source>
        <dbReference type="SAM" id="Phobius"/>
    </source>
</evidence>
<evidence type="ECO:0000313" key="4">
    <source>
        <dbReference type="Proteomes" id="UP001321749"/>
    </source>
</evidence>
<evidence type="ECO:0000256" key="1">
    <source>
        <dbReference type="SAM" id="MobiDB-lite"/>
    </source>
</evidence>